<dbReference type="Gene3D" id="1.10.20.10">
    <property type="entry name" value="Histone, subunit A"/>
    <property type="match status" value="1"/>
</dbReference>
<dbReference type="InterPro" id="IPR009072">
    <property type="entry name" value="Histone-fold"/>
</dbReference>
<sequence length="80" mass="8802">MDASEQISEQTAELVLRKAIELLCAHAGFLEVDSRAVNLLARLTASKLTEFGRNCKISNVRRIRGQETAFTIYLSTASSS</sequence>
<gene>
    <name evidence="1" type="ORF">ASIM_LOCUS6358</name>
</gene>
<evidence type="ECO:0000313" key="2">
    <source>
        <dbReference type="Proteomes" id="UP000267096"/>
    </source>
</evidence>
<reference evidence="3" key="1">
    <citation type="submission" date="2017-02" db="UniProtKB">
        <authorList>
            <consortium name="WormBaseParasite"/>
        </authorList>
    </citation>
    <scope>IDENTIFICATION</scope>
</reference>
<keyword evidence="2" id="KW-1185">Reference proteome</keyword>
<reference evidence="1 2" key="2">
    <citation type="submission" date="2018-11" db="EMBL/GenBank/DDBJ databases">
        <authorList>
            <consortium name="Pathogen Informatics"/>
        </authorList>
    </citation>
    <scope>NUCLEOTIDE SEQUENCE [LARGE SCALE GENOMIC DNA]</scope>
</reference>
<proteinExistence type="predicted"/>
<protein>
    <submittedName>
        <fullName evidence="3">DNA helicase</fullName>
    </submittedName>
</protein>
<dbReference type="Proteomes" id="UP000267096">
    <property type="component" value="Unassembled WGS sequence"/>
</dbReference>
<dbReference type="EMBL" id="UYRR01013710">
    <property type="protein sequence ID" value="VDK26906.1"/>
    <property type="molecule type" value="Genomic_DNA"/>
</dbReference>
<accession>A0A0M3JG25</accession>
<dbReference type="GO" id="GO:0046982">
    <property type="term" value="F:protein heterodimerization activity"/>
    <property type="evidence" value="ECO:0007669"/>
    <property type="project" value="InterPro"/>
</dbReference>
<dbReference type="WBParaSite" id="ASIM_0000658001-mRNA-1">
    <property type="protein sequence ID" value="ASIM_0000658001-mRNA-1"/>
    <property type="gene ID" value="ASIM_0000658001"/>
</dbReference>
<evidence type="ECO:0000313" key="3">
    <source>
        <dbReference type="WBParaSite" id="ASIM_0000658001-mRNA-1"/>
    </source>
</evidence>
<dbReference type="AlphaFoldDB" id="A0A0M3JG25"/>
<name>A0A0M3JG25_ANISI</name>
<evidence type="ECO:0000313" key="1">
    <source>
        <dbReference type="EMBL" id="VDK26906.1"/>
    </source>
</evidence>
<organism evidence="3">
    <name type="scientific">Anisakis simplex</name>
    <name type="common">Herring worm</name>
    <dbReference type="NCBI Taxonomy" id="6269"/>
    <lineage>
        <taxon>Eukaryota</taxon>
        <taxon>Metazoa</taxon>
        <taxon>Ecdysozoa</taxon>
        <taxon>Nematoda</taxon>
        <taxon>Chromadorea</taxon>
        <taxon>Rhabditida</taxon>
        <taxon>Spirurina</taxon>
        <taxon>Ascaridomorpha</taxon>
        <taxon>Ascaridoidea</taxon>
        <taxon>Anisakidae</taxon>
        <taxon>Anisakis</taxon>
        <taxon>Anisakis simplex complex</taxon>
    </lineage>
</organism>